<dbReference type="EMBL" id="QGGO01000016">
    <property type="protein sequence ID" value="PWK23900.1"/>
    <property type="molecule type" value="Genomic_DNA"/>
</dbReference>
<gene>
    <name evidence="2" type="ORF">LV89_03108</name>
</gene>
<protein>
    <submittedName>
        <fullName evidence="2">Uncharacterized protein (DUF2141 family)</fullName>
    </submittedName>
</protein>
<keyword evidence="1" id="KW-0732">Signal</keyword>
<feature type="signal peptide" evidence="1">
    <location>
        <begin position="1"/>
        <end position="20"/>
    </location>
</feature>
<evidence type="ECO:0000313" key="3">
    <source>
        <dbReference type="Proteomes" id="UP000245489"/>
    </source>
</evidence>
<evidence type="ECO:0000313" key="2">
    <source>
        <dbReference type="EMBL" id="PWK23900.1"/>
    </source>
</evidence>
<feature type="chain" id="PRO_5016402987" evidence="1">
    <location>
        <begin position="21"/>
        <end position="141"/>
    </location>
</feature>
<reference evidence="2 3" key="1">
    <citation type="submission" date="2018-05" db="EMBL/GenBank/DDBJ databases">
        <title>Genomic Encyclopedia of Archaeal and Bacterial Type Strains, Phase II (KMG-II): from individual species to whole genera.</title>
        <authorList>
            <person name="Goeker M."/>
        </authorList>
    </citation>
    <scope>NUCLEOTIDE SEQUENCE [LARGE SCALE GENOMIC DNA]</scope>
    <source>
        <strain evidence="2 3">DSM 22214</strain>
    </source>
</reference>
<keyword evidence="3" id="KW-1185">Reference proteome</keyword>
<dbReference type="Proteomes" id="UP000245489">
    <property type="component" value="Unassembled WGS sequence"/>
</dbReference>
<dbReference type="InterPro" id="IPR018673">
    <property type="entry name" value="DUF2141"/>
</dbReference>
<organism evidence="2 3">
    <name type="scientific">Arcicella aurantiaca</name>
    <dbReference type="NCBI Taxonomy" id="591202"/>
    <lineage>
        <taxon>Bacteria</taxon>
        <taxon>Pseudomonadati</taxon>
        <taxon>Bacteroidota</taxon>
        <taxon>Cytophagia</taxon>
        <taxon>Cytophagales</taxon>
        <taxon>Flectobacillaceae</taxon>
        <taxon>Arcicella</taxon>
    </lineage>
</organism>
<comment type="caution">
    <text evidence="2">The sequence shown here is derived from an EMBL/GenBank/DDBJ whole genome shotgun (WGS) entry which is preliminary data.</text>
</comment>
<proteinExistence type="predicted"/>
<dbReference type="OrthoDB" id="9788332at2"/>
<dbReference type="Pfam" id="PF09912">
    <property type="entry name" value="DUF2141"/>
    <property type="match status" value="1"/>
</dbReference>
<dbReference type="AlphaFoldDB" id="A0A316ELP6"/>
<name>A0A316ELP6_9BACT</name>
<accession>A0A316ELP6</accession>
<sequence>MKMKFLLTLSLIFGALTASYSQNIKVKIQSNKKHQGTLHVALCNNPDDFMSETYKQVAVKVPASGETTVDFSKIPHGKYAIRVYVDTDNSGDLTTNLIGIPEEPFGFSNNPRIKLGPPTFEAASFDFKNDINLTINLLSVK</sequence>
<dbReference type="RefSeq" id="WP_109743813.1">
    <property type="nucleotide sequence ID" value="NZ_QGGO01000016.1"/>
</dbReference>
<evidence type="ECO:0000256" key="1">
    <source>
        <dbReference type="SAM" id="SignalP"/>
    </source>
</evidence>